<keyword evidence="4" id="KW-1133">Transmembrane helix</keyword>
<evidence type="ECO:0000256" key="4">
    <source>
        <dbReference type="SAM" id="Phobius"/>
    </source>
</evidence>
<gene>
    <name evidence="6" type="ORF">LIPSTDRAFT_3098</name>
</gene>
<protein>
    <recommendedName>
        <fullName evidence="5">Glycosyl transferase family 25 domain-containing protein</fullName>
    </recommendedName>
</protein>
<dbReference type="GO" id="GO:0016740">
    <property type="term" value="F:transferase activity"/>
    <property type="evidence" value="ECO:0007669"/>
    <property type="project" value="UniProtKB-KW"/>
</dbReference>
<comment type="similarity">
    <text evidence="1">Belongs to the glycosyltransferase 25 family.</text>
</comment>
<evidence type="ECO:0000259" key="5">
    <source>
        <dbReference type="Pfam" id="PF01755"/>
    </source>
</evidence>
<sequence length="453" mass="50732">MAETKPRCTAAGRSKHGDARLHQSIFNVRDNRELLLLPLYGIPIHSFFLASTFSHISLRIRHLFASSTVVRPSAVVSPVAAMWMPSKLGPLRTTLLPALLITAIIVLTVSYRSLNFVRSTADTAVDIRSATHQAALAKHAHNSSLGFGEIVYISMQDRTDRQDAMNLLSSSFDIKIKLIPGVNGSEISPKAIPDQAPSDIRASVLGCWRAHANAWRYLLESDMDTLLIFEDDLDWNPNVKGTLETLSMQMQNSKIRVDEPSDYERRIAPYSLDWDVLYLGSWRHGGNPDFKDVVQIWDDPDVPDSSGLNKGRYSNLEALHDFGLTDEEIGKKRVLAPAYWTMHTTGYAITRRGAQRLLFQMSYIGDMHGDVDVEITRLFREGKLRGYSLTPPAFSQFKVGGTKDSDNIKLGKTTDGKGNLHGSNNNIKGSARKTMVDSLNLDNWNEYKRLREE</sequence>
<evidence type="ECO:0000313" key="6">
    <source>
        <dbReference type="EMBL" id="ODQ73879.1"/>
    </source>
</evidence>
<dbReference type="InterPro" id="IPR002654">
    <property type="entry name" value="Glyco_trans_25"/>
</dbReference>
<dbReference type="EMBL" id="KV454293">
    <property type="protein sequence ID" value="ODQ73879.1"/>
    <property type="molecule type" value="Genomic_DNA"/>
</dbReference>
<keyword evidence="2" id="KW-0328">Glycosyltransferase</keyword>
<reference evidence="6 7" key="1">
    <citation type="journal article" date="2016" name="Proc. Natl. Acad. Sci. U.S.A.">
        <title>Comparative genomics of biotechnologically important yeasts.</title>
        <authorList>
            <person name="Riley R."/>
            <person name="Haridas S."/>
            <person name="Wolfe K.H."/>
            <person name="Lopes M.R."/>
            <person name="Hittinger C.T."/>
            <person name="Goeker M."/>
            <person name="Salamov A.A."/>
            <person name="Wisecaver J.H."/>
            <person name="Long T.M."/>
            <person name="Calvey C.H."/>
            <person name="Aerts A.L."/>
            <person name="Barry K.W."/>
            <person name="Choi C."/>
            <person name="Clum A."/>
            <person name="Coughlan A.Y."/>
            <person name="Deshpande S."/>
            <person name="Douglass A.P."/>
            <person name="Hanson S.J."/>
            <person name="Klenk H.-P."/>
            <person name="LaButti K.M."/>
            <person name="Lapidus A."/>
            <person name="Lindquist E.A."/>
            <person name="Lipzen A.M."/>
            <person name="Meier-Kolthoff J.P."/>
            <person name="Ohm R.A."/>
            <person name="Otillar R.P."/>
            <person name="Pangilinan J.L."/>
            <person name="Peng Y."/>
            <person name="Rokas A."/>
            <person name="Rosa C.A."/>
            <person name="Scheuner C."/>
            <person name="Sibirny A.A."/>
            <person name="Slot J.C."/>
            <person name="Stielow J.B."/>
            <person name="Sun H."/>
            <person name="Kurtzman C.P."/>
            <person name="Blackwell M."/>
            <person name="Grigoriev I.V."/>
            <person name="Jeffries T.W."/>
        </authorList>
    </citation>
    <scope>NUCLEOTIDE SEQUENCE [LARGE SCALE GENOMIC DNA]</scope>
    <source>
        <strain evidence="6 7">NRRL Y-11557</strain>
    </source>
</reference>
<evidence type="ECO:0000256" key="1">
    <source>
        <dbReference type="ARBA" id="ARBA00006721"/>
    </source>
</evidence>
<dbReference type="OrthoDB" id="4095050at2759"/>
<dbReference type="Pfam" id="PF01755">
    <property type="entry name" value="Glyco_transf_25"/>
    <property type="match status" value="1"/>
</dbReference>
<keyword evidence="3" id="KW-0808">Transferase</keyword>
<dbReference type="PANTHER" id="PTHR10730:SF53">
    <property type="entry name" value="GLYCOSYLTRANSFERASE 25 FAMILY MEMBER"/>
    <property type="match status" value="1"/>
</dbReference>
<dbReference type="PANTHER" id="PTHR10730">
    <property type="entry name" value="PROCOLLAGEN-LYSINE,2-OXOGLUTARATE 5-DIOXYGENASE/GLYCOSYLTRANSFERASE 25 FAMILY MEMBER"/>
    <property type="match status" value="1"/>
</dbReference>
<keyword evidence="7" id="KW-1185">Reference proteome</keyword>
<proteinExistence type="inferred from homology"/>
<dbReference type="AlphaFoldDB" id="A0A1E3Q845"/>
<feature type="transmembrane region" description="Helical" evidence="4">
    <location>
        <begin position="95"/>
        <end position="114"/>
    </location>
</feature>
<feature type="transmembrane region" description="Helical" evidence="4">
    <location>
        <begin position="34"/>
        <end position="56"/>
    </location>
</feature>
<evidence type="ECO:0000256" key="3">
    <source>
        <dbReference type="ARBA" id="ARBA00022679"/>
    </source>
</evidence>
<evidence type="ECO:0000313" key="7">
    <source>
        <dbReference type="Proteomes" id="UP000094385"/>
    </source>
</evidence>
<keyword evidence="4" id="KW-0812">Transmembrane</keyword>
<dbReference type="STRING" id="675824.A0A1E3Q845"/>
<dbReference type="CDD" id="cd06532">
    <property type="entry name" value="Glyco_transf_25"/>
    <property type="match status" value="1"/>
</dbReference>
<dbReference type="Proteomes" id="UP000094385">
    <property type="component" value="Unassembled WGS sequence"/>
</dbReference>
<accession>A0A1E3Q845</accession>
<evidence type="ECO:0000256" key="2">
    <source>
        <dbReference type="ARBA" id="ARBA00022676"/>
    </source>
</evidence>
<keyword evidence="4" id="KW-0472">Membrane</keyword>
<dbReference type="InterPro" id="IPR050757">
    <property type="entry name" value="Collagen_mod_GT25"/>
</dbReference>
<name>A0A1E3Q845_LIPST</name>
<feature type="domain" description="Glycosyl transferase family 25" evidence="5">
    <location>
        <begin position="152"/>
        <end position="251"/>
    </location>
</feature>
<organism evidence="6 7">
    <name type="scientific">Lipomyces starkeyi NRRL Y-11557</name>
    <dbReference type="NCBI Taxonomy" id="675824"/>
    <lineage>
        <taxon>Eukaryota</taxon>
        <taxon>Fungi</taxon>
        <taxon>Dikarya</taxon>
        <taxon>Ascomycota</taxon>
        <taxon>Saccharomycotina</taxon>
        <taxon>Lipomycetes</taxon>
        <taxon>Lipomycetales</taxon>
        <taxon>Lipomycetaceae</taxon>
        <taxon>Lipomyces</taxon>
    </lineage>
</organism>